<dbReference type="EMBL" id="JACHJP010000004">
    <property type="protein sequence ID" value="MBB4917479.1"/>
    <property type="molecule type" value="Genomic_DNA"/>
</dbReference>
<dbReference type="AlphaFoldDB" id="A0A7W7QQ12"/>
<protein>
    <submittedName>
        <fullName evidence="4">Acyl carrier protein/NADP-dependent 3-hydroxy acid dehydrogenase YdfG</fullName>
    </submittedName>
</protein>
<organism evidence="4 5">
    <name type="scientific">Streptosporangium saharense</name>
    <dbReference type="NCBI Taxonomy" id="1706840"/>
    <lineage>
        <taxon>Bacteria</taxon>
        <taxon>Bacillati</taxon>
        <taxon>Actinomycetota</taxon>
        <taxon>Actinomycetes</taxon>
        <taxon>Streptosporangiales</taxon>
        <taxon>Streptosporangiaceae</taxon>
        <taxon>Streptosporangium</taxon>
    </lineage>
</organism>
<keyword evidence="1" id="KW-0596">Phosphopantetheine</keyword>
<name>A0A7W7QQ12_9ACTN</name>
<dbReference type="CDD" id="cd05274">
    <property type="entry name" value="KR_FAS_SDR_x"/>
    <property type="match status" value="1"/>
</dbReference>
<dbReference type="InterPro" id="IPR036736">
    <property type="entry name" value="ACP-like_sf"/>
</dbReference>
<dbReference type="Gene3D" id="1.10.1200.10">
    <property type="entry name" value="ACP-like"/>
    <property type="match status" value="1"/>
</dbReference>
<dbReference type="Pfam" id="PF00550">
    <property type="entry name" value="PP-binding"/>
    <property type="match status" value="1"/>
</dbReference>
<dbReference type="GO" id="GO:0006633">
    <property type="term" value="P:fatty acid biosynthetic process"/>
    <property type="evidence" value="ECO:0007669"/>
    <property type="project" value="TreeGrafter"/>
</dbReference>
<evidence type="ECO:0000259" key="3">
    <source>
        <dbReference type="PROSITE" id="PS50075"/>
    </source>
</evidence>
<dbReference type="SUPFAM" id="SSF47336">
    <property type="entry name" value="ACP-like"/>
    <property type="match status" value="1"/>
</dbReference>
<dbReference type="InterPro" id="IPR036291">
    <property type="entry name" value="NAD(P)-bd_dom_sf"/>
</dbReference>
<gene>
    <name evidence="4" type="ORF">FHS44_004587</name>
</gene>
<dbReference type="SMART" id="SM00823">
    <property type="entry name" value="PKS_PP"/>
    <property type="match status" value="1"/>
</dbReference>
<dbReference type="SUPFAM" id="SSF51735">
    <property type="entry name" value="NAD(P)-binding Rossmann-fold domains"/>
    <property type="match status" value="2"/>
</dbReference>
<dbReference type="InterPro" id="IPR009081">
    <property type="entry name" value="PP-bd_ACP"/>
</dbReference>
<evidence type="ECO:0000256" key="2">
    <source>
        <dbReference type="ARBA" id="ARBA00022553"/>
    </source>
</evidence>
<dbReference type="RefSeq" id="WP_184717714.1">
    <property type="nucleotide sequence ID" value="NZ_JACHJP010000004.1"/>
</dbReference>
<dbReference type="Pfam" id="PF08659">
    <property type="entry name" value="KR"/>
    <property type="match status" value="1"/>
</dbReference>
<evidence type="ECO:0000313" key="4">
    <source>
        <dbReference type="EMBL" id="MBB4917479.1"/>
    </source>
</evidence>
<dbReference type="InterPro" id="IPR050091">
    <property type="entry name" value="PKS_NRPS_Biosynth_Enz"/>
</dbReference>
<dbReference type="PANTHER" id="PTHR43775:SF37">
    <property type="entry name" value="SI:DKEY-61P9.11"/>
    <property type="match status" value="1"/>
</dbReference>
<keyword evidence="2" id="KW-0597">Phosphoprotein</keyword>
<dbReference type="Proteomes" id="UP000552644">
    <property type="component" value="Unassembled WGS sequence"/>
</dbReference>
<dbReference type="PROSITE" id="PS50075">
    <property type="entry name" value="CARRIER"/>
    <property type="match status" value="1"/>
</dbReference>
<dbReference type="SMART" id="SM00822">
    <property type="entry name" value="PKS_KR"/>
    <property type="match status" value="1"/>
</dbReference>
<dbReference type="GO" id="GO:0005886">
    <property type="term" value="C:plasma membrane"/>
    <property type="evidence" value="ECO:0007669"/>
    <property type="project" value="TreeGrafter"/>
</dbReference>
<evidence type="ECO:0000313" key="5">
    <source>
        <dbReference type="Proteomes" id="UP000552644"/>
    </source>
</evidence>
<dbReference type="Gene3D" id="3.40.50.720">
    <property type="entry name" value="NAD(P)-binding Rossmann-like Domain"/>
    <property type="match status" value="1"/>
</dbReference>
<dbReference type="InterPro" id="IPR013968">
    <property type="entry name" value="PKS_KR"/>
</dbReference>
<proteinExistence type="predicted"/>
<feature type="domain" description="Carrier" evidence="3">
    <location>
        <begin position="484"/>
        <end position="563"/>
    </location>
</feature>
<dbReference type="GO" id="GO:0071770">
    <property type="term" value="P:DIM/DIP cell wall layer assembly"/>
    <property type="evidence" value="ECO:0007669"/>
    <property type="project" value="TreeGrafter"/>
</dbReference>
<accession>A0A7W7QQ12</accession>
<dbReference type="InterPro" id="IPR057326">
    <property type="entry name" value="KR_dom"/>
</dbReference>
<dbReference type="GO" id="GO:0004312">
    <property type="term" value="F:fatty acid synthase activity"/>
    <property type="evidence" value="ECO:0007669"/>
    <property type="project" value="TreeGrafter"/>
</dbReference>
<dbReference type="GO" id="GO:0005737">
    <property type="term" value="C:cytoplasm"/>
    <property type="evidence" value="ECO:0007669"/>
    <property type="project" value="TreeGrafter"/>
</dbReference>
<dbReference type="GO" id="GO:0031177">
    <property type="term" value="F:phosphopantetheine binding"/>
    <property type="evidence" value="ECO:0007669"/>
    <property type="project" value="InterPro"/>
</dbReference>
<reference evidence="4 5" key="1">
    <citation type="submission" date="2020-08" db="EMBL/GenBank/DDBJ databases">
        <title>Genomic Encyclopedia of Type Strains, Phase III (KMG-III): the genomes of soil and plant-associated and newly described type strains.</title>
        <authorList>
            <person name="Whitman W."/>
        </authorList>
    </citation>
    <scope>NUCLEOTIDE SEQUENCE [LARGE SCALE GENOMIC DNA]</scope>
    <source>
        <strain evidence="4 5">CECT 8840</strain>
    </source>
</reference>
<dbReference type="InterPro" id="IPR020806">
    <property type="entry name" value="PKS_PP-bd"/>
</dbReference>
<sequence>MTMGSPHAEDSTRILTRHWERTDDFAPRSGTAARTGWVVRTWGPSRCADALVTALLTEGAEVTLVREDASTGGGARGEHHVLFLDEAVPLTGLDLADEGSWAWAHAAVRLCRHVASLPGARLWIVTRTGLNGPARGAVTRPEQDFVWALGRCHAAESPESWGGLVDVSIDDPRVAGRALADYLLSGSPEDEVLLADDGPSVARLRASLLPPAASGHGVSMDRLHLVSGGALGLSFEIERWLAGRGAKRLLILGRTPLDDDRKRNLRRLESMGCAVDHEVLDVGDPRSVRRLTARLRGEAVGGVFHLASHPHATSATPEQTRLLIGAKAGGALLLGELAEELGAEAMVLFSSAAATLGSPGQTGYAAANAVLDGVARRLHGGRVRAVSIAWGPVGDVGFGATREGADLHEVWERLGLGRLTVGQVLSAVDMALSQDEPNLSVVTWEGSTPGTPPWFRQRPVLEALSAVEPVGLSLEHLAELADEQRVQYIVQVVGKHLANMLNRAPDDIDPDRPLLRLGIDSLIALELLFVIDREFAVRLELREVLVDLDATLRTTAGKLDERVRVAR</sequence>
<comment type="caution">
    <text evidence="4">The sequence shown here is derived from an EMBL/GenBank/DDBJ whole genome shotgun (WGS) entry which is preliminary data.</text>
</comment>
<keyword evidence="5" id="KW-1185">Reference proteome</keyword>
<evidence type="ECO:0000256" key="1">
    <source>
        <dbReference type="ARBA" id="ARBA00022450"/>
    </source>
</evidence>
<dbReference type="PANTHER" id="PTHR43775">
    <property type="entry name" value="FATTY ACID SYNTHASE"/>
    <property type="match status" value="1"/>
</dbReference>